<feature type="transmembrane region" description="Helical" evidence="1">
    <location>
        <begin position="25"/>
        <end position="43"/>
    </location>
</feature>
<evidence type="ECO:0000256" key="1">
    <source>
        <dbReference type="SAM" id="Phobius"/>
    </source>
</evidence>
<dbReference type="Proteomes" id="UP000183832">
    <property type="component" value="Unassembled WGS sequence"/>
</dbReference>
<proteinExistence type="predicted"/>
<keyword evidence="1" id="KW-0472">Membrane</keyword>
<protein>
    <submittedName>
        <fullName evidence="2">CLUMA_CG018650, isoform A</fullName>
    </submittedName>
</protein>
<keyword evidence="1" id="KW-1133">Transmembrane helix</keyword>
<reference evidence="2 3" key="1">
    <citation type="submission" date="2015-04" db="EMBL/GenBank/DDBJ databases">
        <authorList>
            <person name="Syromyatnikov M.Y."/>
            <person name="Popov V.N."/>
        </authorList>
    </citation>
    <scope>NUCLEOTIDE SEQUENCE [LARGE SCALE GENOMIC DNA]</scope>
</reference>
<keyword evidence="1" id="KW-0812">Transmembrane</keyword>
<sequence length="61" mass="6840">MAFDSTTGCFQIYVEGREASTLSHVISYCILLFFSHNISVWGFRGDSGVESKTEMRKKASI</sequence>
<keyword evidence="3" id="KW-1185">Reference proteome</keyword>
<evidence type="ECO:0000313" key="2">
    <source>
        <dbReference type="EMBL" id="CRL05473.1"/>
    </source>
</evidence>
<organism evidence="2 3">
    <name type="scientific">Clunio marinus</name>
    <dbReference type="NCBI Taxonomy" id="568069"/>
    <lineage>
        <taxon>Eukaryota</taxon>
        <taxon>Metazoa</taxon>
        <taxon>Ecdysozoa</taxon>
        <taxon>Arthropoda</taxon>
        <taxon>Hexapoda</taxon>
        <taxon>Insecta</taxon>
        <taxon>Pterygota</taxon>
        <taxon>Neoptera</taxon>
        <taxon>Endopterygota</taxon>
        <taxon>Diptera</taxon>
        <taxon>Nematocera</taxon>
        <taxon>Chironomoidea</taxon>
        <taxon>Chironomidae</taxon>
        <taxon>Clunio</taxon>
    </lineage>
</organism>
<dbReference type="EMBL" id="CVRI01000064">
    <property type="protein sequence ID" value="CRL05473.1"/>
    <property type="molecule type" value="Genomic_DNA"/>
</dbReference>
<evidence type="ECO:0000313" key="3">
    <source>
        <dbReference type="Proteomes" id="UP000183832"/>
    </source>
</evidence>
<accession>A0A1J1J3K9</accession>
<name>A0A1J1J3K9_9DIPT</name>
<dbReference type="AlphaFoldDB" id="A0A1J1J3K9"/>
<gene>
    <name evidence="2" type="ORF">CLUMA_CG018650</name>
</gene>